<dbReference type="Proteomes" id="UP000032900">
    <property type="component" value="Unassembled WGS sequence"/>
</dbReference>
<dbReference type="AlphaFoldDB" id="A0A0E9M1F9"/>
<dbReference type="EMBL" id="BAZW01000055">
    <property type="protein sequence ID" value="GAO31637.1"/>
    <property type="molecule type" value="Genomic_DNA"/>
</dbReference>
<keyword evidence="2" id="KW-1185">Reference proteome</keyword>
<evidence type="ECO:0000313" key="1">
    <source>
        <dbReference type="EMBL" id="GAO31637.1"/>
    </source>
</evidence>
<name>A0A0E9M1F9_9BACT</name>
<dbReference type="STRING" id="1236989.JCM15548_14021"/>
<sequence length="269" mass="29924">MDLKKSFGITVDGTNEIPKPKRMRDYINLKLAALGQPYYQSENKTAFLELANDLILNHKEKNRLLSSYLCPADQRIQNFLDSYLAEFKDEIAPRIPSNSFIVDSHGIARALSLPPDKDVFNSDIVSAYRLKQGILNNPKYDRRTTQGVFHVAEGGLPIPDDKKAVPKKTFGHLLTKALDAPEELLSLPFTSTQEEKAKLFVSLLLRPVVSPFVPGVSAEKRMEIRFFVPGNLISNLDFVESIFGNAGDPFLPQNDSALDVEAGPVIPVV</sequence>
<protein>
    <submittedName>
        <fullName evidence="1">Best DB hits: PFAM: PF00639</fullName>
    </submittedName>
</protein>
<reference evidence="1 2" key="1">
    <citation type="journal article" date="2015" name="Microbes Environ.">
        <title>Distribution and evolution of nitrogen fixation genes in the phylum bacteroidetes.</title>
        <authorList>
            <person name="Inoue J."/>
            <person name="Oshima K."/>
            <person name="Suda W."/>
            <person name="Sakamoto M."/>
            <person name="Iino T."/>
            <person name="Noda S."/>
            <person name="Hongoh Y."/>
            <person name="Hattori M."/>
            <person name="Ohkuma M."/>
        </authorList>
    </citation>
    <scope>NUCLEOTIDE SEQUENCE [LARGE SCALE GENOMIC DNA]</scope>
    <source>
        <strain evidence="1">JCM 15548</strain>
    </source>
</reference>
<dbReference type="RefSeq" id="WP_227625977.1">
    <property type="nucleotide sequence ID" value="NZ_BAZW01000055.1"/>
</dbReference>
<evidence type="ECO:0000313" key="2">
    <source>
        <dbReference type="Proteomes" id="UP000032900"/>
    </source>
</evidence>
<accession>A0A0E9M1F9</accession>
<organism evidence="1 2">
    <name type="scientific">Geofilum rubicundum JCM 15548</name>
    <dbReference type="NCBI Taxonomy" id="1236989"/>
    <lineage>
        <taxon>Bacteria</taxon>
        <taxon>Pseudomonadati</taxon>
        <taxon>Bacteroidota</taxon>
        <taxon>Bacteroidia</taxon>
        <taxon>Marinilabiliales</taxon>
        <taxon>Marinilabiliaceae</taxon>
        <taxon>Geofilum</taxon>
    </lineage>
</organism>
<gene>
    <name evidence="1" type="ORF">JCM15548_14021</name>
</gene>
<comment type="caution">
    <text evidence="1">The sequence shown here is derived from an EMBL/GenBank/DDBJ whole genome shotgun (WGS) entry which is preliminary data.</text>
</comment>
<proteinExistence type="predicted"/>